<name>A0A6A6ZXM3_9PLEO</name>
<dbReference type="OrthoDB" id="3795413at2759"/>
<keyword evidence="3" id="KW-1185">Reference proteome</keyword>
<keyword evidence="1" id="KW-0175">Coiled coil</keyword>
<evidence type="ECO:0000256" key="1">
    <source>
        <dbReference type="SAM" id="Coils"/>
    </source>
</evidence>
<gene>
    <name evidence="2" type="ORF">CC86DRAFT_40824</name>
</gene>
<evidence type="ECO:0000313" key="3">
    <source>
        <dbReference type="Proteomes" id="UP000799424"/>
    </source>
</evidence>
<proteinExistence type="predicted"/>
<organism evidence="2 3">
    <name type="scientific">Ophiobolus disseminans</name>
    <dbReference type="NCBI Taxonomy" id="1469910"/>
    <lineage>
        <taxon>Eukaryota</taxon>
        <taxon>Fungi</taxon>
        <taxon>Dikarya</taxon>
        <taxon>Ascomycota</taxon>
        <taxon>Pezizomycotina</taxon>
        <taxon>Dothideomycetes</taxon>
        <taxon>Pleosporomycetidae</taxon>
        <taxon>Pleosporales</taxon>
        <taxon>Pleosporineae</taxon>
        <taxon>Phaeosphaeriaceae</taxon>
        <taxon>Ophiobolus</taxon>
    </lineage>
</organism>
<reference evidence="2" key="1">
    <citation type="journal article" date="2020" name="Stud. Mycol.">
        <title>101 Dothideomycetes genomes: a test case for predicting lifestyles and emergence of pathogens.</title>
        <authorList>
            <person name="Haridas S."/>
            <person name="Albert R."/>
            <person name="Binder M."/>
            <person name="Bloem J."/>
            <person name="Labutti K."/>
            <person name="Salamov A."/>
            <person name="Andreopoulos B."/>
            <person name="Baker S."/>
            <person name="Barry K."/>
            <person name="Bills G."/>
            <person name="Bluhm B."/>
            <person name="Cannon C."/>
            <person name="Castanera R."/>
            <person name="Culley D."/>
            <person name="Daum C."/>
            <person name="Ezra D."/>
            <person name="Gonzalez J."/>
            <person name="Henrissat B."/>
            <person name="Kuo A."/>
            <person name="Liang C."/>
            <person name="Lipzen A."/>
            <person name="Lutzoni F."/>
            <person name="Magnuson J."/>
            <person name="Mondo S."/>
            <person name="Nolan M."/>
            <person name="Ohm R."/>
            <person name="Pangilinan J."/>
            <person name="Park H.-J."/>
            <person name="Ramirez L."/>
            <person name="Alfaro M."/>
            <person name="Sun H."/>
            <person name="Tritt A."/>
            <person name="Yoshinaga Y."/>
            <person name="Zwiers L.-H."/>
            <person name="Turgeon B."/>
            <person name="Goodwin S."/>
            <person name="Spatafora J."/>
            <person name="Crous P."/>
            <person name="Grigoriev I."/>
        </authorList>
    </citation>
    <scope>NUCLEOTIDE SEQUENCE</scope>
    <source>
        <strain evidence="2">CBS 113818</strain>
    </source>
</reference>
<accession>A0A6A6ZXM3</accession>
<feature type="coiled-coil region" evidence="1">
    <location>
        <begin position="4"/>
        <end position="64"/>
    </location>
</feature>
<dbReference type="Proteomes" id="UP000799424">
    <property type="component" value="Unassembled WGS sequence"/>
</dbReference>
<dbReference type="EMBL" id="MU006228">
    <property type="protein sequence ID" value="KAF2825244.1"/>
    <property type="molecule type" value="Genomic_DNA"/>
</dbReference>
<evidence type="ECO:0000313" key="2">
    <source>
        <dbReference type="EMBL" id="KAF2825244.1"/>
    </source>
</evidence>
<protein>
    <submittedName>
        <fullName evidence="2">Uncharacterized protein</fullName>
    </submittedName>
</protein>
<sequence length="326" mass="37102">MASEIAWRQEAKRALDRVADLKEEFRVKASIATTPTAKSCAHQKVKQKKELESTGKKLKAAKRKVDAQIEVQAKRQCLQICKRVFDKLPRELRNMVYKGLITENNATFYDGGALGKVKLAKGRNPHQHCFEADFTGPGMHRDILEELNRNCARFDFRHYHSLLGKAFNHYSDLGFELAPLLANIGVTINTHDLKTRETVFECLKELYKPKQGASVFIFVKTSGKTQAKIAHSFSGILRMIFDILQDLKAAGYTVNVIMNPSYVQSNVKNKDGCNFSIIHEQKFGYLFHAQTVADFSIAGIDNKLNEYFVQYGAWWKYRAIPELSET</sequence>
<dbReference type="AlphaFoldDB" id="A0A6A6ZXM3"/>